<evidence type="ECO:0000313" key="3">
    <source>
        <dbReference type="Proteomes" id="UP001238179"/>
    </source>
</evidence>
<feature type="region of interest" description="Disordered" evidence="1">
    <location>
        <begin position="113"/>
        <end position="140"/>
    </location>
</feature>
<dbReference type="RefSeq" id="WP_316414049.1">
    <property type="nucleotide sequence ID" value="NZ_AP027080.1"/>
</dbReference>
<name>A0AA48K6U2_9BACT</name>
<keyword evidence="3" id="KW-1185">Reference proteome</keyword>
<dbReference type="Proteomes" id="UP001238179">
    <property type="component" value="Chromosome"/>
</dbReference>
<dbReference type="KEGG" id="msil:METEAL_03380"/>
<proteinExistence type="predicted"/>
<accession>A0AA48K6U2</accession>
<protein>
    <submittedName>
        <fullName evidence="2">Uncharacterized protein</fullName>
    </submittedName>
</protein>
<gene>
    <name evidence="2" type="ORF">METEAL_03380</name>
</gene>
<evidence type="ECO:0000256" key="1">
    <source>
        <dbReference type="SAM" id="MobiDB-lite"/>
    </source>
</evidence>
<dbReference type="EMBL" id="AP027080">
    <property type="protein sequence ID" value="BDU71164.1"/>
    <property type="molecule type" value="Genomic_DNA"/>
</dbReference>
<organism evidence="2 3">
    <name type="scientific">Mesoterricola silvestris</name>
    <dbReference type="NCBI Taxonomy" id="2927979"/>
    <lineage>
        <taxon>Bacteria</taxon>
        <taxon>Pseudomonadati</taxon>
        <taxon>Acidobacteriota</taxon>
        <taxon>Holophagae</taxon>
        <taxon>Holophagales</taxon>
        <taxon>Holophagaceae</taxon>
        <taxon>Mesoterricola</taxon>
    </lineage>
</organism>
<sequence length="262" mass="27895">MVGGRFRDAMSDMAETIRRVFQAPPAREVDLGVPGASARGVELVGTRAQGPDFRLRAGTAGVPALGAAPPVAVGFRWTAAVRGEEGWARWAAGAQVCVLPLFQAGGTGRLEVPPLPRRPGVRGAAPEGFRTRSRPGLEPLGGARCQAAPCGLGAPRSFRALEHALALPVAFVGEDVQKLPKALWMRYTLKLVRETGENIRNLEVLGLYRIPGRGTRQINHQAATGRLLVTLGPESVGAPRAPFVLARKKDDESIVCCFVEDV</sequence>
<dbReference type="AlphaFoldDB" id="A0AA48K6U2"/>
<reference evidence="3" key="1">
    <citation type="journal article" date="2023" name="Int. J. Syst. Evol. Microbiol.">
        <title>Mesoterricola silvestris gen. nov., sp. nov., Mesoterricola sediminis sp. nov., Geothrix oryzae sp. nov., Geothrix edaphica sp. nov., Geothrix rubra sp. nov., and Geothrix limicola sp. nov., six novel members of Acidobacteriota isolated from soils.</title>
        <authorList>
            <person name="Itoh H."/>
            <person name="Sugisawa Y."/>
            <person name="Mise K."/>
            <person name="Xu Z."/>
            <person name="Kuniyasu M."/>
            <person name="Ushijima N."/>
            <person name="Kawano K."/>
            <person name="Kobayashi E."/>
            <person name="Shiratori Y."/>
            <person name="Masuda Y."/>
            <person name="Senoo K."/>
        </authorList>
    </citation>
    <scope>NUCLEOTIDE SEQUENCE [LARGE SCALE GENOMIC DNA]</scope>
    <source>
        <strain evidence="3">W79</strain>
    </source>
</reference>
<evidence type="ECO:0000313" key="2">
    <source>
        <dbReference type="EMBL" id="BDU71164.1"/>
    </source>
</evidence>